<keyword evidence="3" id="KW-1185">Reference proteome</keyword>
<dbReference type="EMBL" id="CP014945">
    <property type="protein sequence ID" value="AMT96621.1"/>
    <property type="molecule type" value="Genomic_DNA"/>
</dbReference>
<feature type="domain" description="SpaA-like prealbumin fold" evidence="1">
    <location>
        <begin position="273"/>
        <end position="402"/>
    </location>
</feature>
<proteinExistence type="predicted"/>
<dbReference type="Proteomes" id="UP000076104">
    <property type="component" value="Chromosome"/>
</dbReference>
<evidence type="ECO:0000259" key="1">
    <source>
        <dbReference type="Pfam" id="PF20674"/>
    </source>
</evidence>
<gene>
    <name evidence="2" type="ORF">A3K91_1007</name>
</gene>
<organism evidence="2 3">
    <name type="scientific">Psychrobacter alimentarius</name>
    <dbReference type="NCBI Taxonomy" id="261164"/>
    <lineage>
        <taxon>Bacteria</taxon>
        <taxon>Pseudomonadati</taxon>
        <taxon>Pseudomonadota</taxon>
        <taxon>Gammaproteobacteria</taxon>
        <taxon>Moraxellales</taxon>
        <taxon>Moraxellaceae</taxon>
        <taxon>Psychrobacter</taxon>
    </lineage>
</organism>
<evidence type="ECO:0000313" key="3">
    <source>
        <dbReference type="Proteomes" id="UP000076104"/>
    </source>
</evidence>
<evidence type="ECO:0000313" key="2">
    <source>
        <dbReference type="EMBL" id="AMT96621.1"/>
    </source>
</evidence>
<accession>A0ABM5ZX20</accession>
<sequence>MCIDRYPILGKYLNVSQMLNFIISALFLSLILTINSARADFASNETSTTGMCPANHKMYYIGANPPASTSSSLVVSQTLTWTAGQTTKSFTFTESSGNKTFTIAFSNILDKTTTAISTPSNAESPFYDSLSGVTTSAINLVHNSPVSATSKTNHVLDVKVGQSTSKTGYKIQDLDSTGATGQVPYIEQVDVSSSKGQLTANNNFHTINASRDIVTARSGLNCGAGGCTIDAAWNYNIANIALNLKHNNTLSQVNSPHAVGYSDFYFCLAPPKLIIKKALNGNRVNDSDTKRDQFEITATGGSIATNSFTTTGTGSTITNGTSATLTLAENTSYTITERAINGTALGDIASYNATYTCTNATTGSTTVMPTAAMTYNATAKTRSFTLANTTYGDEITCTITNSINNYNFSGTVFNDNGGITSANASNADIATGPYANNANYFNGVFDNTAPNAETVISDNDSTVELTNCSGTIIASQPVAVNGLYSINVSAAQLAGYSNLCLVEKRKEGSTSFPIRTTLGSRSLNFQSSTYNYPNNNFGRVIVENSALVLEKEQAANKCDIISFTDTSLKYSKDALNEKGDNPDIRPGQCIAYRITATNRANIPIDNFIMQDILQKKGVNNATVTSVLTTPAREANVFNDGLNNGQNGTIRTISQTLPKKDKRIFYFNTKYGTTVDTQ</sequence>
<name>A0ABM5ZX20_9GAMM</name>
<protein>
    <recommendedName>
        <fullName evidence="1">SpaA-like prealbumin fold domain-containing protein</fullName>
    </recommendedName>
</protein>
<dbReference type="InterPro" id="IPR048834">
    <property type="entry name" value="SpaA_pre-album"/>
</dbReference>
<reference evidence="2 3" key="1">
    <citation type="submission" date="2016-03" db="EMBL/GenBank/DDBJ databases">
        <title>Genome sequencing of Psychrobacter alimentarius PAMC 27889.</title>
        <authorList>
            <person name="Lee J."/>
            <person name="Kim O.-S."/>
        </authorList>
    </citation>
    <scope>NUCLEOTIDE SEQUENCE [LARGE SCALE GENOMIC DNA]</scope>
    <source>
        <strain evidence="2 3">PAMC 27889</strain>
    </source>
</reference>
<dbReference type="Pfam" id="PF20674">
    <property type="entry name" value="SpaA_3"/>
    <property type="match status" value="1"/>
</dbReference>